<evidence type="ECO:0000313" key="4">
    <source>
        <dbReference type="Proteomes" id="UP000027120"/>
    </source>
</evidence>
<proteinExistence type="predicted"/>
<reference evidence="3 4" key="1">
    <citation type="submission" date="2014-04" db="EMBL/GenBank/DDBJ databases">
        <authorList>
            <consortium name="International Citrus Genome Consortium"/>
            <person name="Gmitter F."/>
            <person name="Chen C."/>
            <person name="Farmerie W."/>
            <person name="Harkins T."/>
            <person name="Desany B."/>
            <person name="Mohiuddin M."/>
            <person name="Kodira C."/>
            <person name="Borodovsky M."/>
            <person name="Lomsadze A."/>
            <person name="Burns P."/>
            <person name="Jenkins J."/>
            <person name="Prochnik S."/>
            <person name="Shu S."/>
            <person name="Chapman J."/>
            <person name="Pitluck S."/>
            <person name="Schmutz J."/>
            <person name="Rokhsar D."/>
        </authorList>
    </citation>
    <scope>NUCLEOTIDE SEQUENCE</scope>
</reference>
<keyword evidence="4" id="KW-1185">Reference proteome</keyword>
<dbReference type="AlphaFoldDB" id="A0A067G9Z7"/>
<gene>
    <name evidence="3" type="ORF">CISIN_1g038368mg</name>
</gene>
<keyword evidence="1" id="KW-0479">Metal-binding</keyword>
<dbReference type="InterPro" id="IPR007527">
    <property type="entry name" value="Znf_SWIM"/>
</dbReference>
<dbReference type="PROSITE" id="PS50966">
    <property type="entry name" value="ZF_SWIM"/>
    <property type="match status" value="1"/>
</dbReference>
<dbReference type="EMBL" id="KK784887">
    <property type="protein sequence ID" value="KDO72327.1"/>
    <property type="molecule type" value="Genomic_DNA"/>
</dbReference>
<keyword evidence="1" id="KW-0863">Zinc-finger</keyword>
<protein>
    <recommendedName>
        <fullName evidence="2">SWIM-type domain-containing protein</fullName>
    </recommendedName>
</protein>
<evidence type="ECO:0000259" key="2">
    <source>
        <dbReference type="PROSITE" id="PS50966"/>
    </source>
</evidence>
<feature type="domain" description="SWIM-type" evidence="2">
    <location>
        <begin position="17"/>
        <end position="49"/>
    </location>
</feature>
<name>A0A067G9Z7_CITSI</name>
<organism evidence="3 4">
    <name type="scientific">Citrus sinensis</name>
    <name type="common">Sweet orange</name>
    <name type="synonym">Citrus aurantium var. sinensis</name>
    <dbReference type="NCBI Taxonomy" id="2711"/>
    <lineage>
        <taxon>Eukaryota</taxon>
        <taxon>Viridiplantae</taxon>
        <taxon>Streptophyta</taxon>
        <taxon>Embryophyta</taxon>
        <taxon>Tracheophyta</taxon>
        <taxon>Spermatophyta</taxon>
        <taxon>Magnoliopsida</taxon>
        <taxon>eudicotyledons</taxon>
        <taxon>Gunneridae</taxon>
        <taxon>Pentapetalae</taxon>
        <taxon>rosids</taxon>
        <taxon>malvids</taxon>
        <taxon>Sapindales</taxon>
        <taxon>Rutaceae</taxon>
        <taxon>Aurantioideae</taxon>
        <taxon>Citrus</taxon>
    </lineage>
</organism>
<dbReference type="Proteomes" id="UP000027120">
    <property type="component" value="Unassembled WGS sequence"/>
</dbReference>
<dbReference type="GO" id="GO:0008270">
    <property type="term" value="F:zinc ion binding"/>
    <property type="evidence" value="ECO:0007669"/>
    <property type="project" value="UniProtKB-KW"/>
</dbReference>
<accession>A0A067G9Z7</accession>
<keyword evidence="1" id="KW-0862">Zinc</keyword>
<sequence length="90" mass="10714">MSNWVSESLSPPPIKLYRTTLSDNTCTCPYASTCKEICMHHPTIHTSMNKSRKQKLHFSHIISDEKLELRKFFLNRKLFMLLKYNKTFEF</sequence>
<evidence type="ECO:0000256" key="1">
    <source>
        <dbReference type="PROSITE-ProRule" id="PRU00325"/>
    </source>
</evidence>
<evidence type="ECO:0000313" key="3">
    <source>
        <dbReference type="EMBL" id="KDO72327.1"/>
    </source>
</evidence>